<keyword evidence="1" id="KW-0732">Signal</keyword>
<dbReference type="Proteomes" id="UP000308768">
    <property type="component" value="Unassembled WGS sequence"/>
</dbReference>
<name>A0A4U0WBF0_9PEZI</name>
<gene>
    <name evidence="2" type="ORF">B0A49_10114</name>
</gene>
<sequence length="205" mass="21767">MESTTIFVGLAAFMASPFPAVITAQPTCTLTILKTPPHQIDCTFYSQTATEMAYTDCSGCALTTRQLGVGLPCQTITTFPGYTTTTVATCLASNRARTVASSAASPPTGDATITDATNTTTVVTTASPTCTLEIFPTFGNLSSATCTQYATYSTETLYTDCAGCALTTVQLGHGPVVRRHDDDDDDDRRVEEAETVSIWDGRVRR</sequence>
<comment type="caution">
    <text evidence="2">The sequence shown here is derived from an EMBL/GenBank/DDBJ whole genome shotgun (WGS) entry which is preliminary data.</text>
</comment>
<feature type="chain" id="PRO_5020526485" evidence="1">
    <location>
        <begin position="25"/>
        <end position="205"/>
    </location>
</feature>
<evidence type="ECO:0000313" key="3">
    <source>
        <dbReference type="Proteomes" id="UP000308768"/>
    </source>
</evidence>
<keyword evidence="3" id="KW-1185">Reference proteome</keyword>
<proteinExistence type="predicted"/>
<dbReference type="OrthoDB" id="3777408at2759"/>
<dbReference type="EMBL" id="NAJN01002031">
    <property type="protein sequence ID" value="TKA58715.1"/>
    <property type="molecule type" value="Genomic_DNA"/>
</dbReference>
<evidence type="ECO:0000256" key="1">
    <source>
        <dbReference type="SAM" id="SignalP"/>
    </source>
</evidence>
<reference evidence="2 3" key="1">
    <citation type="submission" date="2017-03" db="EMBL/GenBank/DDBJ databases">
        <title>Genomes of endolithic fungi from Antarctica.</title>
        <authorList>
            <person name="Coleine C."/>
            <person name="Masonjones S."/>
            <person name="Stajich J.E."/>
        </authorList>
    </citation>
    <scope>NUCLEOTIDE SEQUENCE [LARGE SCALE GENOMIC DNA]</scope>
    <source>
        <strain evidence="2 3">CCFEE 5187</strain>
    </source>
</reference>
<evidence type="ECO:0000313" key="2">
    <source>
        <dbReference type="EMBL" id="TKA58715.1"/>
    </source>
</evidence>
<feature type="signal peptide" evidence="1">
    <location>
        <begin position="1"/>
        <end position="24"/>
    </location>
</feature>
<organism evidence="2 3">
    <name type="scientific">Cryomyces minteri</name>
    <dbReference type="NCBI Taxonomy" id="331657"/>
    <lineage>
        <taxon>Eukaryota</taxon>
        <taxon>Fungi</taxon>
        <taxon>Dikarya</taxon>
        <taxon>Ascomycota</taxon>
        <taxon>Pezizomycotina</taxon>
        <taxon>Dothideomycetes</taxon>
        <taxon>Dothideomycetes incertae sedis</taxon>
        <taxon>Cryomyces</taxon>
    </lineage>
</organism>
<dbReference type="AlphaFoldDB" id="A0A4U0WBF0"/>
<accession>A0A4U0WBF0</accession>
<protein>
    <submittedName>
        <fullName evidence="2">Uncharacterized protein</fullName>
    </submittedName>
</protein>